<sequence length="37" mass="4320">MCLRLEFNIRELIKVFSGNYDLCGSLYENLAVDDSDY</sequence>
<dbReference type="AlphaFoldDB" id="E8X6F3"/>
<dbReference type="EMBL" id="CP002481">
    <property type="protein sequence ID" value="ADW71037.1"/>
    <property type="molecule type" value="Genomic_DNA"/>
</dbReference>
<keyword evidence="1" id="KW-0614">Plasmid</keyword>
<protein>
    <submittedName>
        <fullName evidence="1">Uncharacterized protein</fullName>
    </submittedName>
</protein>
<organism evidence="2">
    <name type="scientific">Granulicella tundricola (strain ATCC BAA-1859 / DSM 23138 / MP5ACTX9)</name>
    <dbReference type="NCBI Taxonomy" id="1198114"/>
    <lineage>
        <taxon>Bacteria</taxon>
        <taxon>Pseudomonadati</taxon>
        <taxon>Acidobacteriota</taxon>
        <taxon>Terriglobia</taxon>
        <taxon>Terriglobales</taxon>
        <taxon>Acidobacteriaceae</taxon>
        <taxon>Granulicella</taxon>
    </lineage>
</organism>
<evidence type="ECO:0000313" key="1">
    <source>
        <dbReference type="EMBL" id="ADW71037.1"/>
    </source>
</evidence>
<keyword evidence="2" id="KW-1185">Reference proteome</keyword>
<accession>E8X6F3</accession>
<reference evidence="2" key="1">
    <citation type="submission" date="2011-01" db="EMBL/GenBank/DDBJ databases">
        <title>Complete sequence of plasmid1 of Acidobacterium sp. MP5ACTX9.</title>
        <authorList>
            <consortium name="US DOE Joint Genome Institute"/>
            <person name="Lucas S."/>
            <person name="Copeland A."/>
            <person name="Lapidus A."/>
            <person name="Cheng J.-F."/>
            <person name="Goodwin L."/>
            <person name="Pitluck S."/>
            <person name="Teshima H."/>
            <person name="Detter J.C."/>
            <person name="Han C."/>
            <person name="Tapia R."/>
            <person name="Land M."/>
            <person name="Hauser L."/>
            <person name="Kyrpides N."/>
            <person name="Ivanova N."/>
            <person name="Ovchinnikova G."/>
            <person name="Pagani I."/>
            <person name="Rawat S.R."/>
            <person name="Mannisto M."/>
            <person name="Haggblom M.M."/>
            <person name="Woyke T."/>
        </authorList>
    </citation>
    <scope>NUCLEOTIDE SEQUENCE [LARGE SCALE GENOMIC DNA]</scope>
    <source>
        <strain evidence="2">MP5ACTX9</strain>
        <plasmid evidence="2">Plasmid pACIX901</plasmid>
    </source>
</reference>
<dbReference type="KEGG" id="acm:AciX9_4262"/>
<evidence type="ECO:0000313" key="2">
    <source>
        <dbReference type="Proteomes" id="UP000000343"/>
    </source>
</evidence>
<dbReference type="Proteomes" id="UP000000343">
    <property type="component" value="Plasmid pACIX901"/>
</dbReference>
<geneLocation type="plasmid" evidence="1 2">
    <name>pACIX901</name>
</geneLocation>
<proteinExistence type="predicted"/>
<gene>
    <name evidence="1" type="ordered locus">AciX9_4262</name>
</gene>
<name>E8X6F3_GRATM</name>
<dbReference type="HOGENOM" id="CLU_3344195_0_0_0"/>